<dbReference type="GO" id="GO:0008270">
    <property type="term" value="F:zinc ion binding"/>
    <property type="evidence" value="ECO:0007669"/>
    <property type="project" value="InterPro"/>
</dbReference>
<evidence type="ECO:0000256" key="3">
    <source>
        <dbReference type="ARBA" id="ARBA00010136"/>
    </source>
</evidence>
<organism evidence="16 17">
    <name type="scientific">Fluviicola chungangensis</name>
    <dbReference type="NCBI Taxonomy" id="2597671"/>
    <lineage>
        <taxon>Bacteria</taxon>
        <taxon>Pseudomonadati</taxon>
        <taxon>Bacteroidota</taxon>
        <taxon>Flavobacteriia</taxon>
        <taxon>Flavobacteriales</taxon>
        <taxon>Crocinitomicaceae</taxon>
        <taxon>Fluviicola</taxon>
    </lineage>
</organism>
<evidence type="ECO:0000256" key="8">
    <source>
        <dbReference type="ARBA" id="ARBA00022723"/>
    </source>
</evidence>
<dbReference type="EC" id="3.4.11.2" evidence="4"/>
<evidence type="ECO:0000256" key="9">
    <source>
        <dbReference type="ARBA" id="ARBA00022729"/>
    </source>
</evidence>
<dbReference type="NCBIfam" id="TIGR04183">
    <property type="entry name" value="Por_Secre_tail"/>
    <property type="match status" value="1"/>
</dbReference>
<evidence type="ECO:0000256" key="4">
    <source>
        <dbReference type="ARBA" id="ARBA00012564"/>
    </source>
</evidence>
<evidence type="ECO:0000313" key="17">
    <source>
        <dbReference type="Proteomes" id="UP000316008"/>
    </source>
</evidence>
<dbReference type="GO" id="GO:0016020">
    <property type="term" value="C:membrane"/>
    <property type="evidence" value="ECO:0007669"/>
    <property type="project" value="TreeGrafter"/>
</dbReference>
<keyword evidence="9 13" id="KW-0732">Signal</keyword>
<keyword evidence="7" id="KW-0645">Protease</keyword>
<comment type="similarity">
    <text evidence="3">Belongs to the peptidase M1 family.</text>
</comment>
<evidence type="ECO:0000256" key="13">
    <source>
        <dbReference type="SAM" id="SignalP"/>
    </source>
</evidence>
<dbReference type="GO" id="GO:0043171">
    <property type="term" value="P:peptide catabolic process"/>
    <property type="evidence" value="ECO:0007669"/>
    <property type="project" value="TreeGrafter"/>
</dbReference>
<evidence type="ECO:0000256" key="6">
    <source>
        <dbReference type="ARBA" id="ARBA00022438"/>
    </source>
</evidence>
<dbReference type="EMBL" id="VLPL01000001">
    <property type="protein sequence ID" value="TSJ47597.1"/>
    <property type="molecule type" value="Genomic_DNA"/>
</dbReference>
<dbReference type="GO" id="GO:0005615">
    <property type="term" value="C:extracellular space"/>
    <property type="evidence" value="ECO:0007669"/>
    <property type="project" value="TreeGrafter"/>
</dbReference>
<evidence type="ECO:0000313" key="16">
    <source>
        <dbReference type="EMBL" id="TSJ47597.1"/>
    </source>
</evidence>
<name>A0A556N5Y9_9FLAO</name>
<evidence type="ECO:0000256" key="10">
    <source>
        <dbReference type="ARBA" id="ARBA00022801"/>
    </source>
</evidence>
<dbReference type="InterPro" id="IPR001930">
    <property type="entry name" value="Peptidase_M1"/>
</dbReference>
<dbReference type="InterPro" id="IPR042097">
    <property type="entry name" value="Aminopeptidase_N-like_N_sf"/>
</dbReference>
<evidence type="ECO:0000259" key="15">
    <source>
        <dbReference type="Pfam" id="PF18962"/>
    </source>
</evidence>
<comment type="cofactor">
    <cofactor evidence="2">
        <name>Zn(2+)</name>
        <dbReference type="ChEBI" id="CHEBI:29105"/>
    </cofactor>
</comment>
<accession>A0A556N5Y9</accession>
<keyword evidence="17" id="KW-1185">Reference proteome</keyword>
<dbReference type="CDD" id="cd09603">
    <property type="entry name" value="M1_APN_like"/>
    <property type="match status" value="1"/>
</dbReference>
<evidence type="ECO:0000256" key="1">
    <source>
        <dbReference type="ARBA" id="ARBA00000098"/>
    </source>
</evidence>
<dbReference type="PANTHER" id="PTHR11533">
    <property type="entry name" value="PROTEASE M1 ZINC METALLOPROTEASE"/>
    <property type="match status" value="1"/>
</dbReference>
<dbReference type="Gene3D" id="2.60.40.1730">
    <property type="entry name" value="tricorn interacting facor f3 domain"/>
    <property type="match status" value="1"/>
</dbReference>
<dbReference type="AlphaFoldDB" id="A0A556N5Y9"/>
<dbReference type="Pfam" id="PF01433">
    <property type="entry name" value="Peptidase_M1"/>
    <property type="match status" value="1"/>
</dbReference>
<dbReference type="GO" id="GO:0042277">
    <property type="term" value="F:peptide binding"/>
    <property type="evidence" value="ECO:0007669"/>
    <property type="project" value="TreeGrafter"/>
</dbReference>
<evidence type="ECO:0000256" key="7">
    <source>
        <dbReference type="ARBA" id="ARBA00022670"/>
    </source>
</evidence>
<dbReference type="PANTHER" id="PTHR11533:SF174">
    <property type="entry name" value="PUROMYCIN-SENSITIVE AMINOPEPTIDASE-RELATED"/>
    <property type="match status" value="1"/>
</dbReference>
<evidence type="ECO:0000256" key="2">
    <source>
        <dbReference type="ARBA" id="ARBA00001947"/>
    </source>
</evidence>
<evidence type="ECO:0000256" key="12">
    <source>
        <dbReference type="ARBA" id="ARBA00023049"/>
    </source>
</evidence>
<dbReference type="GO" id="GO:0016285">
    <property type="term" value="F:alanyl aminopeptidase activity"/>
    <property type="evidence" value="ECO:0007669"/>
    <property type="project" value="UniProtKB-EC"/>
</dbReference>
<reference evidence="16 17" key="1">
    <citation type="submission" date="2019-07" db="EMBL/GenBank/DDBJ databases">
        <authorList>
            <person name="Huq M.A."/>
        </authorList>
    </citation>
    <scope>NUCLEOTIDE SEQUENCE [LARGE SCALE GENOMIC DNA]</scope>
    <source>
        <strain evidence="16 17">MAH-3</strain>
    </source>
</reference>
<feature type="chain" id="PRO_5022137815" description="Aminopeptidase N" evidence="13">
    <location>
        <begin position="26"/>
        <end position="788"/>
    </location>
</feature>
<dbReference type="PRINTS" id="PR00756">
    <property type="entry name" value="ALADIPTASE"/>
</dbReference>
<dbReference type="InterPro" id="IPR014782">
    <property type="entry name" value="Peptidase_M1_dom"/>
</dbReference>
<dbReference type="GO" id="GO:0005737">
    <property type="term" value="C:cytoplasm"/>
    <property type="evidence" value="ECO:0007669"/>
    <property type="project" value="TreeGrafter"/>
</dbReference>
<evidence type="ECO:0000256" key="5">
    <source>
        <dbReference type="ARBA" id="ARBA00015611"/>
    </source>
</evidence>
<comment type="caution">
    <text evidence="16">The sequence shown here is derived from an EMBL/GenBank/DDBJ whole genome shotgun (WGS) entry which is preliminary data.</text>
</comment>
<dbReference type="GO" id="GO:0006508">
    <property type="term" value="P:proteolysis"/>
    <property type="evidence" value="ECO:0007669"/>
    <property type="project" value="UniProtKB-KW"/>
</dbReference>
<dbReference type="GO" id="GO:0070006">
    <property type="term" value="F:metalloaminopeptidase activity"/>
    <property type="evidence" value="ECO:0007669"/>
    <property type="project" value="TreeGrafter"/>
</dbReference>
<dbReference type="InterPro" id="IPR027268">
    <property type="entry name" value="Peptidase_M4/M1_CTD_sf"/>
</dbReference>
<proteinExistence type="inferred from homology"/>
<dbReference type="SUPFAM" id="SSF63737">
    <property type="entry name" value="Leukotriene A4 hydrolase N-terminal domain"/>
    <property type="match status" value="1"/>
</dbReference>
<dbReference type="Pfam" id="PF18962">
    <property type="entry name" value="Por_Secre_tail"/>
    <property type="match status" value="1"/>
</dbReference>
<keyword evidence="12" id="KW-0482">Metalloprotease</keyword>
<keyword evidence="8" id="KW-0479">Metal-binding</keyword>
<evidence type="ECO:0000256" key="11">
    <source>
        <dbReference type="ARBA" id="ARBA00022833"/>
    </source>
</evidence>
<gene>
    <name evidence="16" type="ORF">FO442_00270</name>
</gene>
<evidence type="ECO:0000259" key="14">
    <source>
        <dbReference type="Pfam" id="PF01433"/>
    </source>
</evidence>
<dbReference type="Proteomes" id="UP000316008">
    <property type="component" value="Unassembled WGS sequence"/>
</dbReference>
<comment type="catalytic activity">
    <reaction evidence="1">
        <text>Release of an N-terminal amino acid, Xaa-|-Yaa- from a peptide, amide or arylamide. Xaa is preferably Ala, but may be most amino acids including Pro (slow action). When a terminal hydrophobic residue is followed by a prolyl residue, the two may be released as an intact Xaa-Pro dipeptide.</text>
        <dbReference type="EC" id="3.4.11.2"/>
    </reaction>
</comment>
<keyword evidence="6" id="KW-0031">Aminopeptidase</keyword>
<keyword evidence="11" id="KW-0862">Zinc</keyword>
<keyword evidence="10" id="KW-0378">Hydrolase</keyword>
<dbReference type="InterPro" id="IPR026444">
    <property type="entry name" value="Secre_tail"/>
</dbReference>
<feature type="signal peptide" evidence="13">
    <location>
        <begin position="1"/>
        <end position="25"/>
    </location>
</feature>
<protein>
    <recommendedName>
        <fullName evidence="5">Aminopeptidase N</fullName>
        <ecNumber evidence="4">3.4.11.2</ecNumber>
    </recommendedName>
</protein>
<dbReference type="InterPro" id="IPR050344">
    <property type="entry name" value="Peptidase_M1_aminopeptidases"/>
</dbReference>
<feature type="domain" description="Peptidase M1 membrane alanine aminopeptidase" evidence="14">
    <location>
        <begin position="264"/>
        <end position="459"/>
    </location>
</feature>
<dbReference type="RefSeq" id="WP_144331133.1">
    <property type="nucleotide sequence ID" value="NZ_VLPL01000001.1"/>
</dbReference>
<sequence length="788" mass="88193">MKHAAARFFFCLLIPVAGIFNTTHAQTPFPYDTRSDSISIVHYNIHLDLQDFSTFVLKGHTQVIFKPKVNNITEITLDLMGPTVDSVHDANGNLLSFTPAPLGFKVSLGGTFNTGDSTSVEIFYHGTTVQDPTFGGFYFNSAYAFNVGVSLDDIPHNYGKTWFPCFDNFITRSAYDLFVTTLPTHDAACGGVFQGTVMNPDLSETHHWKVFQPIPSYLISVAVSNYVFVNSSFTDYQNNPVPVKLAAHASDTTPMKNSFVNLENAFDIFESRFGPYRWDRVGYVLVPMTAGAMEHAMNIAYPEIIADGSLTYQSIMAHELSHHWWGDLVTCRTAEDMWINEGSAAYCEYVFKEGLSGRAAYESQVRNEHKELLRTCHMDDGGYWPLSGVPQAHTYGNTTYLKGADMIHTLRGYLGDSLFFNGLKTLLEQNQFSDMDAIEYRDDLSAITGFNLTNFFADWIFQGGWPHVSIDSLTIVQNGVQHDVTVHLKQKLVGRTNYSNQIPLTLTLRDDNWNTYETTIHSSGMNNSVTVSVPFIPTFGYLNRDELISHAVTATYTTVTTTGTKNLSHSNMLLQVQNVSDSVFVLVEHNWAAPDPVIDWESGKLISPQRYWRIDGIWNSGFNANATFRYSGQISGGNAFLDHLLITGTEDSLILLYRPDRSVDWVEFPTYTKNFGNVTDKTGTLNAINVQKGEYAIALKGWHLGLNEWNEESNATLYPNPANGFVSVESNVTADRIVISDAMGRLVEQRLNPGAKADFVTASWKKGTYWVTGYSRDKSVFRKLLVVQ</sequence>
<dbReference type="SUPFAM" id="SSF55486">
    <property type="entry name" value="Metalloproteases ('zincins'), catalytic domain"/>
    <property type="match status" value="1"/>
</dbReference>
<feature type="domain" description="Secretion system C-terminal sorting" evidence="15">
    <location>
        <begin position="717"/>
        <end position="786"/>
    </location>
</feature>
<dbReference type="Gene3D" id="1.10.390.10">
    <property type="entry name" value="Neutral Protease Domain 2"/>
    <property type="match status" value="1"/>
</dbReference>
<dbReference type="OrthoDB" id="100605at2"/>